<reference evidence="2 3" key="1">
    <citation type="submission" date="2016-10" db="EMBL/GenBank/DDBJ databases">
        <authorList>
            <person name="de Groot N.N."/>
        </authorList>
    </citation>
    <scope>NUCLEOTIDE SEQUENCE [LARGE SCALE GENOMIC DNA]</scope>
    <source>
        <strain evidence="2 3">KH2T6</strain>
    </source>
</reference>
<accession>A0A1H7P3L9</accession>
<dbReference type="EMBL" id="FOAT01000018">
    <property type="protein sequence ID" value="SEL29687.1"/>
    <property type="molecule type" value="Genomic_DNA"/>
</dbReference>
<feature type="chain" id="PRO_5010180009" description="Fibronectin type-III domain-containing protein" evidence="1">
    <location>
        <begin position="30"/>
        <end position="680"/>
    </location>
</feature>
<evidence type="ECO:0000256" key="1">
    <source>
        <dbReference type="SAM" id="SignalP"/>
    </source>
</evidence>
<gene>
    <name evidence="2" type="ORF">SAMN05216469_11836</name>
</gene>
<dbReference type="CDD" id="cd00063">
    <property type="entry name" value="FN3"/>
    <property type="match status" value="1"/>
</dbReference>
<dbReference type="InterPro" id="IPR046350">
    <property type="entry name" value="Cystatin_sf"/>
</dbReference>
<name>A0A1H7P3L9_RUMAL</name>
<evidence type="ECO:0008006" key="4">
    <source>
        <dbReference type="Google" id="ProtNLM"/>
    </source>
</evidence>
<sequence>MEKKHNVMKRTLAGLTAALCIAGCMSAVAASAEDNIGSSGYHSASDKVSGGWAAVKGSTSPENNPDAIDALDKATSNIDGVAYTPVAVLARQCVAGTNYCILCKVKAVAPLARPSYYLIYIYKDLKGGAKIIGRTTVLKSSPYGSAGGYDVNDGDTTLDANEEILTAFNQSIDGLDGVDYEPIAYFGTCYVACKMHKILCRTTVVYPDAEPEFKLITIYEEYNGGARLGDSDPINFYEIGEYNRSIHYEACEPNCTHNGNIEFWYNSFSDKYYSDEECTNEITKDEAIIKALGHDLDEPVWKWSSDYSSAHLTVKCKRCGTKVINTDAKITVKNISDPTYTKTGLLRYVATVTVDGKSYVDEKDEVLDKLPYAAPKISYEKVNGAVKLSWEDVEGAEEYGVAGYINGKWKLLDHGTGTSYVLKNLKAGGSYKVAVVSKSSGQWITDFSNAITVTPKDTVTNLYPEFQTKVINGKIGYKWEAVPGAEKYAVAVCLANKWQIAKQLDSNVRTWTSPKVQSGSYKTVVVAKVNGKWMTAQAPAHAVTVSVSSAADQLSLESNEYLITLYNYSGSHQTWDISCAVPGDSQYFEFFDSNKNNTAQQTLPRHICAPNGGSMQFGIRQKTQGVGDLSSCLKITNVETGVAYTVSLTDKMVNEDENMLSIYFDGSSFLSPEEFECSPN</sequence>
<dbReference type="Proteomes" id="UP000186015">
    <property type="component" value="Unassembled WGS sequence"/>
</dbReference>
<protein>
    <recommendedName>
        <fullName evidence="4">Fibronectin type-III domain-containing protein</fullName>
    </recommendedName>
</protein>
<evidence type="ECO:0000313" key="2">
    <source>
        <dbReference type="EMBL" id="SEL29687.1"/>
    </source>
</evidence>
<feature type="signal peptide" evidence="1">
    <location>
        <begin position="1"/>
        <end position="29"/>
    </location>
</feature>
<organism evidence="2 3">
    <name type="scientific">Ruminococcus albus</name>
    <dbReference type="NCBI Taxonomy" id="1264"/>
    <lineage>
        <taxon>Bacteria</taxon>
        <taxon>Bacillati</taxon>
        <taxon>Bacillota</taxon>
        <taxon>Clostridia</taxon>
        <taxon>Eubacteriales</taxon>
        <taxon>Oscillospiraceae</taxon>
        <taxon>Ruminococcus</taxon>
    </lineage>
</organism>
<keyword evidence="1" id="KW-0732">Signal</keyword>
<dbReference type="SUPFAM" id="SSF54403">
    <property type="entry name" value="Cystatin/monellin"/>
    <property type="match status" value="1"/>
</dbReference>
<evidence type="ECO:0000313" key="3">
    <source>
        <dbReference type="Proteomes" id="UP000186015"/>
    </source>
</evidence>
<proteinExistence type="predicted"/>
<dbReference type="InterPro" id="IPR003961">
    <property type="entry name" value="FN3_dom"/>
</dbReference>
<dbReference type="InterPro" id="IPR036116">
    <property type="entry name" value="FN3_sf"/>
</dbReference>
<dbReference type="AlphaFoldDB" id="A0A1H7P3L9"/>
<dbReference type="RefSeq" id="WP_074835458.1">
    <property type="nucleotide sequence ID" value="NZ_FOAT01000018.1"/>
</dbReference>
<dbReference type="SUPFAM" id="SSF49265">
    <property type="entry name" value="Fibronectin type III"/>
    <property type="match status" value="1"/>
</dbReference>
<dbReference type="OrthoDB" id="1814199at2"/>
<dbReference type="InterPro" id="IPR013783">
    <property type="entry name" value="Ig-like_fold"/>
</dbReference>
<dbReference type="Gene3D" id="2.60.40.10">
    <property type="entry name" value="Immunoglobulins"/>
    <property type="match status" value="1"/>
</dbReference>